<organism evidence="2 3">
    <name type="scientific">Nitrososphaera gargensis (strain Ga9.2)</name>
    <dbReference type="NCBI Taxonomy" id="1237085"/>
    <lineage>
        <taxon>Archaea</taxon>
        <taxon>Nitrososphaerota</taxon>
        <taxon>Nitrososphaeria</taxon>
        <taxon>Nitrososphaerales</taxon>
        <taxon>Nitrososphaeraceae</taxon>
        <taxon>Nitrososphaera</taxon>
    </lineage>
</organism>
<evidence type="ECO:0000313" key="2">
    <source>
        <dbReference type="EMBL" id="AFU59394.1"/>
    </source>
</evidence>
<dbReference type="KEGG" id="nga:Ngar_c24700"/>
<proteinExistence type="predicted"/>
<dbReference type="HOGENOM" id="CLU_1514666_0_0_2"/>
<reference evidence="2 3" key="1">
    <citation type="journal article" date="2012" name="Environ. Microbiol.">
        <title>The genome of the ammonia-oxidizing Candidatus Nitrososphaera gargensis: insights into metabolic versatility and environmental adaptations.</title>
        <authorList>
            <person name="Spang A."/>
            <person name="Poehlein A."/>
            <person name="Offre P."/>
            <person name="Zumbragel S."/>
            <person name="Haider S."/>
            <person name="Rychlik N."/>
            <person name="Nowka B."/>
            <person name="Schmeisser C."/>
            <person name="Lebedeva E.V."/>
            <person name="Rattei T."/>
            <person name="Bohm C."/>
            <person name="Schmid M."/>
            <person name="Galushko A."/>
            <person name="Hatzenpichler R."/>
            <person name="Weinmaier T."/>
            <person name="Daniel R."/>
            <person name="Schleper C."/>
            <person name="Spieck E."/>
            <person name="Streit W."/>
            <person name="Wagner M."/>
        </authorList>
    </citation>
    <scope>NUCLEOTIDE SEQUENCE [LARGE SCALE GENOMIC DNA]</scope>
    <source>
        <strain evidence="3">Ga9.2</strain>
    </source>
</reference>
<evidence type="ECO:0000259" key="1">
    <source>
        <dbReference type="PROSITE" id="PS50157"/>
    </source>
</evidence>
<keyword evidence="3" id="KW-1185">Reference proteome</keyword>
<dbReference type="PROSITE" id="PS50157">
    <property type="entry name" value="ZINC_FINGER_C2H2_2"/>
    <property type="match status" value="1"/>
</dbReference>
<dbReference type="InParanoid" id="K0INH7"/>
<dbReference type="RefSeq" id="WP_015019929.1">
    <property type="nucleotide sequence ID" value="NC_018719.1"/>
</dbReference>
<name>K0INH7_NITGG</name>
<accession>K0INH7</accession>
<dbReference type="Proteomes" id="UP000008037">
    <property type="component" value="Chromosome"/>
</dbReference>
<dbReference type="EMBL" id="CP002408">
    <property type="protein sequence ID" value="AFU59394.1"/>
    <property type="molecule type" value="Genomic_DNA"/>
</dbReference>
<gene>
    <name evidence="2" type="ordered locus">Ngar_c24700</name>
</gene>
<dbReference type="OrthoDB" id="6145at2157"/>
<dbReference type="BioCyc" id="CNIT1237085:G1324-2468-MONOMER"/>
<protein>
    <recommendedName>
        <fullName evidence="1">C2H2-type domain-containing protein</fullName>
    </recommendedName>
</protein>
<feature type="domain" description="C2H2-type" evidence="1">
    <location>
        <begin position="127"/>
        <end position="154"/>
    </location>
</feature>
<dbReference type="InterPro" id="IPR013087">
    <property type="entry name" value="Znf_C2H2_type"/>
</dbReference>
<sequence>MTHAFEDESLGLELKGYSLVANSALETKIAIYTPEIVQSILSENPEIVDRWLQNLHNEYIRKKKSCDFENDPVACFTVSAYEQFEKHFKSWQDGGIIAITLPHDRVIRISKDPLISVIADSKNSSYLVCNKCMTSFTDLDEFEKHCRQETEAKPVEKKKKREKLYEVAPNPIWWLAP</sequence>
<evidence type="ECO:0000313" key="3">
    <source>
        <dbReference type="Proteomes" id="UP000008037"/>
    </source>
</evidence>
<dbReference type="GeneID" id="13794487"/>
<dbReference type="AlphaFoldDB" id="K0INH7"/>